<reference evidence="1" key="1">
    <citation type="submission" date="2019-08" db="EMBL/GenBank/DDBJ databases">
        <authorList>
            <person name="Kucharzyk K."/>
            <person name="Murdoch R.W."/>
            <person name="Higgins S."/>
            <person name="Loffler F."/>
        </authorList>
    </citation>
    <scope>NUCLEOTIDE SEQUENCE</scope>
</reference>
<proteinExistence type="predicted"/>
<comment type="caution">
    <text evidence="1">The sequence shown here is derived from an EMBL/GenBank/DDBJ whole genome shotgun (WGS) entry which is preliminary data.</text>
</comment>
<gene>
    <name evidence="1" type="ORF">SDC9_131672</name>
</gene>
<dbReference type="EMBL" id="VSSQ01033101">
    <property type="protein sequence ID" value="MPM84599.1"/>
    <property type="molecule type" value="Genomic_DNA"/>
</dbReference>
<dbReference type="AlphaFoldDB" id="A0A645D5W4"/>
<organism evidence="1">
    <name type="scientific">bioreactor metagenome</name>
    <dbReference type="NCBI Taxonomy" id="1076179"/>
    <lineage>
        <taxon>unclassified sequences</taxon>
        <taxon>metagenomes</taxon>
        <taxon>ecological metagenomes</taxon>
    </lineage>
</organism>
<protein>
    <submittedName>
        <fullName evidence="1">Uncharacterized protein</fullName>
    </submittedName>
</protein>
<name>A0A645D5W4_9ZZZZ</name>
<sequence length="76" mass="7811">MQLVELCQPDAHTRPVSSVAGLEDVAHGQAQPGNSPAIGEVGACRVPIVRVGEQVEVEFEEGRVGVVAPPGVETGP</sequence>
<evidence type="ECO:0000313" key="1">
    <source>
        <dbReference type="EMBL" id="MPM84599.1"/>
    </source>
</evidence>
<accession>A0A645D5W4</accession>